<protein>
    <recommendedName>
        <fullName evidence="4">Autotransporter domain-containing protein</fullName>
    </recommendedName>
</protein>
<dbReference type="SUPFAM" id="SSF103515">
    <property type="entry name" value="Autotransporter"/>
    <property type="match status" value="1"/>
</dbReference>
<dbReference type="InterPro" id="IPR012332">
    <property type="entry name" value="Autotransporter_pectin_lyase_C"/>
</dbReference>
<feature type="compositionally biased region" description="Basic and acidic residues" evidence="3">
    <location>
        <begin position="2961"/>
        <end position="2970"/>
    </location>
</feature>
<dbReference type="InterPro" id="IPR006315">
    <property type="entry name" value="OM_autotransptr_brl_dom"/>
</dbReference>
<evidence type="ECO:0000256" key="3">
    <source>
        <dbReference type="SAM" id="MobiDB-lite"/>
    </source>
</evidence>
<dbReference type="SMART" id="SM00869">
    <property type="entry name" value="Autotransporter"/>
    <property type="match status" value="1"/>
</dbReference>
<evidence type="ECO:0000313" key="6">
    <source>
        <dbReference type="Proteomes" id="UP000224974"/>
    </source>
</evidence>
<dbReference type="GO" id="GO:0019867">
    <property type="term" value="C:outer membrane"/>
    <property type="evidence" value="ECO:0007669"/>
    <property type="project" value="InterPro"/>
</dbReference>
<evidence type="ECO:0000313" key="5">
    <source>
        <dbReference type="EMBL" id="PHI31600.1"/>
    </source>
</evidence>
<keyword evidence="1" id="KW-0732">Signal</keyword>
<dbReference type="PROSITE" id="PS51208">
    <property type="entry name" value="AUTOTRANSPORTER"/>
    <property type="match status" value="1"/>
</dbReference>
<evidence type="ECO:0000256" key="2">
    <source>
        <dbReference type="ARBA" id="ARBA00023026"/>
    </source>
</evidence>
<gene>
    <name evidence="5" type="ORF">CRN84_20810</name>
</gene>
<dbReference type="SUPFAM" id="SSF51126">
    <property type="entry name" value="Pectin lyase-like"/>
    <property type="match status" value="3"/>
</dbReference>
<keyword evidence="2" id="KW-0843">Virulence</keyword>
<dbReference type="Gene3D" id="2.40.128.130">
    <property type="entry name" value="Autotransporter beta-domain"/>
    <property type="match status" value="1"/>
</dbReference>
<dbReference type="InterPro" id="IPR050909">
    <property type="entry name" value="Bact_Autotransporter_VF"/>
</dbReference>
<dbReference type="Pfam" id="PF13018">
    <property type="entry name" value="ESPR"/>
    <property type="match status" value="1"/>
</dbReference>
<dbReference type="NCBIfam" id="TIGR02601">
    <property type="entry name" value="autotrns_rpt"/>
    <property type="match status" value="1"/>
</dbReference>
<feature type="region of interest" description="Disordered" evidence="3">
    <location>
        <begin position="2955"/>
        <end position="2975"/>
    </location>
</feature>
<dbReference type="InterPro" id="IPR043990">
    <property type="entry name" value="AC_1"/>
</dbReference>
<dbReference type="CDD" id="cd01344">
    <property type="entry name" value="PL2_Passenger_AT"/>
    <property type="match status" value="1"/>
</dbReference>
<dbReference type="Gene3D" id="2.160.20.20">
    <property type="match status" value="2"/>
</dbReference>
<organism evidence="5 6">
    <name type="scientific">Budvicia aquatica</name>
    <dbReference type="NCBI Taxonomy" id="82979"/>
    <lineage>
        <taxon>Bacteria</taxon>
        <taxon>Pseudomonadati</taxon>
        <taxon>Pseudomonadota</taxon>
        <taxon>Gammaproteobacteria</taxon>
        <taxon>Enterobacterales</taxon>
        <taxon>Budviciaceae</taxon>
        <taxon>Budvicia</taxon>
    </lineage>
</organism>
<dbReference type="PANTHER" id="PTHR12338:SF5">
    <property type="entry name" value="ANTIGEN 43-RELATED"/>
    <property type="match status" value="1"/>
</dbReference>
<name>A0A2C6C5I0_9GAMM</name>
<evidence type="ECO:0000256" key="1">
    <source>
        <dbReference type="ARBA" id="ARBA00022729"/>
    </source>
</evidence>
<evidence type="ECO:0000259" key="4">
    <source>
        <dbReference type="PROSITE" id="PS51208"/>
    </source>
</evidence>
<dbReference type="InterPro" id="IPR024973">
    <property type="entry name" value="ESPR"/>
</dbReference>
<dbReference type="InterPro" id="IPR005546">
    <property type="entry name" value="Autotransporte_beta"/>
</dbReference>
<dbReference type="InterPro" id="IPR011050">
    <property type="entry name" value="Pectin_lyase_fold/virulence"/>
</dbReference>
<dbReference type="Pfam" id="PF18883">
    <property type="entry name" value="AC_1"/>
    <property type="match status" value="1"/>
</dbReference>
<dbReference type="OrthoDB" id="6462569at2"/>
<sequence>MNKIYRIIWNNVLGTWTVTSELGRGKVKSSTNKTLAGIGLGLSLLSASAFSSPHCDTTALTCDLTSSWDFVFANSGAETMFVNDGKNYTVSGPSIFNDNTSSGRILMTADDAIDQGYITNTTEKSNGKPLIAFGNKDNTAVVTDPQSGVTSTVNMYHSDKITQSLRNPVVNVIDLSVTSAPYYYQAGFVKVTNGEATINVVAPRISASFKDTQLASAVSTTTDAKVIWASDNIVAQGANVTSATQETAQTSYYIYANSITAFDGSTIEIKDLAGLRNYNNWLIEQVKGRKLAGTAYDSQLAKAYTVRNVTYLVNPVPVGTVVNDPILTADVGVFAPLHASGSKATAVLTGSLTGTVNHNSNEGISMVMLENGSTGINQGRISSWGFGYGVIVKSGSTFINQGLINNNDSPVITYLSRVNGQNSHYINDTQGIINLSPGGSFTIDSSYGFFLFNGGKVTNKGIINLSDADRVNPGRVFGIFANSGTFDNQGLMTLGLKADGTAVNTSVESQIVNLASTGGANTNSGQMILGEKAQGSTAVRISHVGNANFTNSGTIDILGEKSETAASNIGISATGKTYGINNSGTINVKGTNNIGLHVYNGAQASSSGDINVVGKQTANKLNNFGVWVESLGSITTVSGTVNVTGDNAIAIHAKNQGQINLTGNGRVTFADGENQIGYYIYGAGSKINNTSSGAQDVTTKNSTLMRLDGGATFTGSSASTSTMSASGDNSTVIVATGTGTQVDSGGMTVNVNGKNATGFLIEGGATGNIGSTATIKLSGEGAIAGIADGQGDDLTGAEKTMTEAEKKATSLTAGANLNSSLNGVVGYIARNLATLTNSGSITFSGDNTTGIQVEEGAVGVNSGNITLDGQGSVGLKASASTLETQLSSTGNLTLNGNWDGADDATRTTGVLADGSQVSVTIGDGINAAAVNLNGAGTVGVHATAGSTVTLNDKVAVNFDSNNADQIAFWVDGNGSQIITDAGTTETQVNGDGATLFYVTDTATLGGALNLNLSGKAGSDKITSGIRVSGVGSLATLATGSLLTIGTNATGVLAENAGKAVIENGAAFNISGDKAIVGKASGEHSLVENKATVTSGNGSSGSTAFLAENGGEIDNQGTINLSLGADHTAISLNNGHLVNSGNIQANGTAIHIKGSDSTITNAKTIEAVNGKAAIHVDAGAGLNLSAASGTGTIKAGGTADGILLSEGALSLNVANTLIDMSDAGASGIGIHNVAGIEGIKLDNTKIQLGGTGIGIKTGASLAKTNSGNINVTDGTGILYLNEDGSAVAANLDFSDSSELKIKVTGSGIGVKATLDGNERSVNTGVSVAVANATGGSAIDVSGAKTVANSGILTSASTVAGGNVLNVHDAETISNSGTITASSADIAAIAMSNAGNKTFTNTGDITGLLDFATGDNLINLTGGTLSGNIKANGGANTLTASGSSAHIGDVILAGTQAQTVTVNDASTLGNLVMTGAGNHQITVTEASALGNVALGDGNSQITVDGSTAGNITLGTGNNNLTLSGSAQIANLVAGVGGNNTVLVKDTATFGTLDAGTGGANDSLTFDGVDYQLANTSDIQHFDLLNLTHGADFTTAQQIQMGDTATSSGRIAIDGTSSLVLNATGDYRLNHTLSGNGLVDITAADSFDFGPASGSQFAGSVQMNSKAFNLSDDNTKALTNATLKVMSDNTTTVGNGNQLIGGLTFNGGTVDFGVSIPNASVAANHIQTTTLDVAGTGNVQIVRGAIDNLTPPVIHQTLGLLDQQTETLVELVSAVSVTGAAGNLVLKDENGAVISHATTADILQNGTHAANARYDYRLTTTNNTRSANGLYVGYGLTELELLTAGTDELVINTAHSDENVLSAKVTGAGDLGITAGNDTEALVLSNLNNDYTGVTDLKSGTVRLGTDNGFGASAKLSLADTTTADINGKTQTIGELEGKFGSTLNLNGGDLTLTNGGIASGALTGSGALTVAGGTLTVTYANANLSATTTVNVGAQALLEDVLALGTGNMMANGDLTLSDASGTLTNAVSGSGQLNSHNGSDVTLSGNNSGFSGVMEIDATSSFTVSETQHIGATTEVKNANQFIAENSAAMTLAAVVSGAGELVKHNTGTLTLSGTNTYRGNTDIQGGTLAISADANLGDMANQTLLNGGNLQITADLTSARDVTLVKDGSVMVDGGVTATLNGWDDQTSGTGTVTKAGDGTLVWTGDNSLNTAKVSVTGGTLQVESLNNLASANGEVNLGAGGTLSILKTVADDVDFTRQLSGSGELLVNLGDKANELTINDSAAGGHFSGQVTMDNGRFVLNSNADNTLAQATLQLNANGSTQLVGDHAIGGLTMNGGQLEVEFSSVNNRPEGLLTVSTLDVVGGGNLAITTPGNLPNPIPVTGASLFDQDDGVFDAVVKAIDSVNGVGTQIAVTKLDGTPVVPDTIVGLVQSGTTAGNAHYNYFGAVKQDGLYLGFGLTQIDAFAGQSVILDNANAIDNGLGAKLTGDGGFTINANGTVRIGNANSDYTGATDLNSGSVVMITHHALGQTGLLNMQSHTGLDLNGNRQTLGSLAAMADSVINLNGGELTISNGGQTDGTFTGQGKLILSGDTLTLNQNSSHFTGTTEIESGATARLTKPQGLGQGIINIHSAGTLNLDSAKGTLFNSLNGSGDTVLTQGADMYLGGNNTGYSGTFTTHTGTTLTATEKNQLGTATISNSGTFAIDTTGLWTLDNSVSGSGTLVKQGTGTVQLESDNVSAGLTRIENGLLLIGGEQGSASLANLSGDVSIGEDGALGGYGSVTGNVTNRGNLIMGHALTGGGHGQFTIDGDYIGSGNDSTIIFNTTLDGDNSSTDMLRITGDTDGKSKVMVMSARGDGAQTSDGIKLIDVQGSSKAQFSLSGRAIAGAYEYFLYQGGIATPTDGDWYLRSSLSSLNPDPSVYRPEAGGYMANMAAAGNLFSLRLSDREGRAENSSLWLRQEGSRNKHRDSTGQLRTATNSYVVQGGGEVLATQFTDTDRFGLGIMMAFGQADSKVHSQKTGYKANSSIDGYSTGVYGSWYQDAKTLNGAYVDSWVQYSWLDAEVNGQDVAKETYDMDGFSASIEAGYRLPVYQGLNGDVFITPQGQISWNGITADDHREAGGTRVSSSGHDNVQTRLGVKVSRDGVSDKDKGTDKLFTVYAEANWLHNSQQAGAILDGTEVKQSGSRNVGELKLGAEGQLNSHLNLWSNVAQQMGDNGYSDTAVTLGVKYRF</sequence>
<dbReference type="InterPro" id="IPR036709">
    <property type="entry name" value="Autotransporte_beta_dom_sf"/>
</dbReference>
<dbReference type="NCBIfam" id="TIGR01414">
    <property type="entry name" value="autotrans_barl"/>
    <property type="match status" value="1"/>
</dbReference>
<dbReference type="EMBL" id="PDDX01000001">
    <property type="protein sequence ID" value="PHI31600.1"/>
    <property type="molecule type" value="Genomic_DNA"/>
</dbReference>
<reference evidence="6" key="1">
    <citation type="submission" date="2017-09" db="EMBL/GenBank/DDBJ databases">
        <title>FDA dAtabase for Regulatory Grade micrObial Sequences (FDA-ARGOS): Supporting development and validation of Infectious Disease Dx tests.</title>
        <authorList>
            <person name="Minogue T."/>
            <person name="Wolcott M."/>
            <person name="Wasieloski L."/>
            <person name="Aguilar W."/>
            <person name="Moore D."/>
            <person name="Tallon L."/>
            <person name="Sadzewicz L."/>
            <person name="Ott S."/>
            <person name="Zhao X."/>
            <person name="Nagaraj S."/>
            <person name="Vavikolanu K."/>
            <person name="Aluvathingal J."/>
            <person name="Nadendla S."/>
            <person name="Sichtig H."/>
        </authorList>
    </citation>
    <scope>NUCLEOTIDE SEQUENCE [LARGE SCALE GENOMIC DNA]</scope>
    <source>
        <strain evidence="6">FDAARGOS_387</strain>
    </source>
</reference>
<dbReference type="RefSeq" id="WP_099044260.1">
    <property type="nucleotide sequence ID" value="NZ_PDDX01000001.1"/>
</dbReference>
<dbReference type="Pfam" id="PF12951">
    <property type="entry name" value="PATR"/>
    <property type="match status" value="4"/>
</dbReference>
<accession>A0A2C6C5I0</accession>
<feature type="domain" description="Autotransporter" evidence="4">
    <location>
        <begin position="2949"/>
        <end position="3232"/>
    </location>
</feature>
<dbReference type="Proteomes" id="UP000224974">
    <property type="component" value="Unassembled WGS sequence"/>
</dbReference>
<proteinExistence type="predicted"/>
<comment type="caution">
    <text evidence="5">The sequence shown here is derived from an EMBL/GenBank/DDBJ whole genome shotgun (WGS) entry which is preliminary data.</text>
</comment>
<dbReference type="InterPro" id="IPR013425">
    <property type="entry name" value="Autotrns_rpt"/>
</dbReference>
<dbReference type="PANTHER" id="PTHR12338">
    <property type="entry name" value="AUTOTRANSPORTER"/>
    <property type="match status" value="1"/>
</dbReference>
<keyword evidence="6" id="KW-1185">Reference proteome</keyword>